<dbReference type="EMBL" id="LR796730">
    <property type="protein sequence ID" value="CAB4162435.1"/>
    <property type="molecule type" value="Genomic_DNA"/>
</dbReference>
<gene>
    <name evidence="1" type="ORF">UFOVP780_40</name>
</gene>
<accession>A0A6J5NZU3</accession>
<proteinExistence type="predicted"/>
<organism evidence="1">
    <name type="scientific">uncultured Caudovirales phage</name>
    <dbReference type="NCBI Taxonomy" id="2100421"/>
    <lineage>
        <taxon>Viruses</taxon>
        <taxon>Duplodnaviria</taxon>
        <taxon>Heunggongvirae</taxon>
        <taxon>Uroviricota</taxon>
        <taxon>Caudoviricetes</taxon>
        <taxon>Peduoviridae</taxon>
        <taxon>Maltschvirus</taxon>
        <taxon>Maltschvirus maltsch</taxon>
    </lineage>
</organism>
<evidence type="ECO:0000313" key="1">
    <source>
        <dbReference type="EMBL" id="CAB4162435.1"/>
    </source>
</evidence>
<sequence>MTSSFNNIKATSINLSKSYVQISAQEKESQGGWIDYGDKNMFAEYCIELSEQSPVHGSLVRSISQMIAGKTITSKDVGAASLLLSLGIVDANSNTANDLELHGGFYWEVIFDMKGEPHSIEHLPFECCRIGVNKETGEVNGIWFSKDWKNIRKKRNVPKFIPLFDGKKQEGMSRQALYSFKNSTSASYYGKPDYISSLNYIEMSRQLSVFHVNNIQNGLFPSFVVNLNNGIPETIEEMDAQKREIEKNISGASNAGKFIVTFNENRDRSAEFIPFPTNDNDKVYQLYEETCTRQIMMSHRVTSPLLFGIREGGGLGSNKDEMETALKIFNEQVINPSQQLITAAAEEILQMCGVSASVFILNNGEEMSTDIAATATVSTTADANAADVSYNGAQISSAIDIIAKVKEGILTEEQATIFLIQFLQLPEEVAKAFFAGGGAIAVQKLSSHLESKKKSSGCCEVKLSADEIPEFTQEAEQQWMTFLDTVGEVVDDEEWELLSEEVAGSVNDENDYQLAIKNVNMAYAKPNEPSERDSGLYKLRYKYSENISADSRDFCVKEATKSRNGVVYRYEDINLMSAKGVNGEFAPQGQSRYDIFTFKGGTYCHHSWLRRIYFRKRKNGKFLPNNGLKNDERVKDSGLDFLVPKGKESIRPINTPSRGSLKY</sequence>
<reference evidence="1" key="1">
    <citation type="submission" date="2020-04" db="EMBL/GenBank/DDBJ databases">
        <authorList>
            <person name="Chiriac C."/>
            <person name="Salcher M."/>
            <person name="Ghai R."/>
            <person name="Kavagutti S V."/>
        </authorList>
    </citation>
    <scope>NUCLEOTIDE SEQUENCE</scope>
</reference>
<protein>
    <submittedName>
        <fullName evidence="1">Bacteriophage/Gene transfer agent portal protein</fullName>
    </submittedName>
</protein>
<name>A0A6J5NZU3_9CAUD</name>